<evidence type="ECO:0000313" key="1">
    <source>
        <dbReference type="EMBL" id="CAB3235017.1"/>
    </source>
</evidence>
<proteinExistence type="predicted"/>
<organism evidence="1 2">
    <name type="scientific">Arctia plantaginis</name>
    <name type="common">Wood tiger moth</name>
    <name type="synonym">Phalaena plantaginis</name>
    <dbReference type="NCBI Taxonomy" id="874455"/>
    <lineage>
        <taxon>Eukaryota</taxon>
        <taxon>Metazoa</taxon>
        <taxon>Ecdysozoa</taxon>
        <taxon>Arthropoda</taxon>
        <taxon>Hexapoda</taxon>
        <taxon>Insecta</taxon>
        <taxon>Pterygota</taxon>
        <taxon>Neoptera</taxon>
        <taxon>Endopterygota</taxon>
        <taxon>Lepidoptera</taxon>
        <taxon>Glossata</taxon>
        <taxon>Ditrysia</taxon>
        <taxon>Noctuoidea</taxon>
        <taxon>Erebidae</taxon>
        <taxon>Arctiinae</taxon>
        <taxon>Arctia</taxon>
    </lineage>
</organism>
<name>A0A8S0ZTN9_ARCPL</name>
<sequence>MKIKPLSKPLTKRSSRKNCENLKTCIVKFMEDDSSSRLCAGKKDFITKKGERHGKGAPDGVGATCKRTADRLVASGTDISSIDDLAKALEKTCPNIKIFTVDDADISEKAAKLGSTEGIKTFSGTLKVHQVTGCVRIPNCLKLKSLSCFCDSELCRHFQLGTLDYPQTHRKFPLRVDDIYEASNSEDKPLINFTSQEHRKKPQETLQHSVPTSIKTKIHKDDSKPSTSGKKTFCNGDFVLVKLQDTKTEYRYVAMCTGVEEDDELEVIFCKICDDTGKKFRINDDDISFITWDQVLKKLPSPNLKMRGQRIFYAFNESIDVFERGF</sequence>
<gene>
    <name evidence="1" type="ORF">APLA_LOCUS5853</name>
</gene>
<comment type="caution">
    <text evidence="1">The sequence shown here is derived from an EMBL/GenBank/DDBJ whole genome shotgun (WGS) entry which is preliminary data.</text>
</comment>
<dbReference type="EMBL" id="CADEBC010000484">
    <property type="protein sequence ID" value="CAB3235017.1"/>
    <property type="molecule type" value="Genomic_DNA"/>
</dbReference>
<dbReference type="AlphaFoldDB" id="A0A8S0ZTN9"/>
<dbReference type="OrthoDB" id="6375801at2759"/>
<dbReference type="PANTHER" id="PTHR46601">
    <property type="entry name" value="ULP_PROTEASE DOMAIN-CONTAINING PROTEIN"/>
    <property type="match status" value="1"/>
</dbReference>
<accession>A0A8S0ZTN9</accession>
<keyword evidence="2" id="KW-1185">Reference proteome</keyword>
<reference evidence="1 2" key="1">
    <citation type="submission" date="2020-04" db="EMBL/GenBank/DDBJ databases">
        <authorList>
            <person name="Wallbank WR R."/>
            <person name="Pardo Diaz C."/>
            <person name="Kozak K."/>
            <person name="Martin S."/>
            <person name="Jiggins C."/>
            <person name="Moest M."/>
            <person name="Warren A I."/>
            <person name="Byers J.R.P. K."/>
            <person name="Montejo-Kovacevich G."/>
            <person name="Yen C E."/>
        </authorList>
    </citation>
    <scope>NUCLEOTIDE SEQUENCE [LARGE SCALE GENOMIC DNA]</scope>
</reference>
<dbReference type="Proteomes" id="UP000494106">
    <property type="component" value="Unassembled WGS sequence"/>
</dbReference>
<protein>
    <submittedName>
        <fullName evidence="1">Uncharacterized protein</fullName>
    </submittedName>
</protein>
<evidence type="ECO:0000313" key="2">
    <source>
        <dbReference type="Proteomes" id="UP000494106"/>
    </source>
</evidence>
<dbReference type="PANTHER" id="PTHR46601:SF1">
    <property type="entry name" value="ADF-H DOMAIN-CONTAINING PROTEIN"/>
    <property type="match status" value="1"/>
</dbReference>